<dbReference type="Proteomes" id="UP000779049">
    <property type="component" value="Unassembled WGS sequence"/>
</dbReference>
<dbReference type="EMBL" id="VIRV01000015">
    <property type="protein sequence ID" value="MBY0759396.1"/>
    <property type="molecule type" value="Genomic_DNA"/>
</dbReference>
<dbReference type="PROSITE" id="PS51904">
    <property type="entry name" value="GLYCOSYL_HYDROL_F25_2"/>
    <property type="match status" value="1"/>
</dbReference>
<dbReference type="CDD" id="cd06414">
    <property type="entry name" value="GH25_LytC-like"/>
    <property type="match status" value="1"/>
</dbReference>
<dbReference type="RefSeq" id="WP_221920044.1">
    <property type="nucleotide sequence ID" value="NZ_CP173660.1"/>
</dbReference>
<accession>A0ABS7L8G6</accession>
<dbReference type="InterPro" id="IPR002053">
    <property type="entry name" value="Glyco_hydro_25"/>
</dbReference>
<sequence length="599" mass="67034">MKRKIHKMAGIFLSVCIAAGSITLPRVVSSAAGDVQTELSDKEDTQVQERKENSFRYKDGQPIDMPALYADEYEYAWEKVDGYYRNNVGAIIEGATRKGIDVSHYQVQIDWEKVKADGIDFAILRCGYGGGAEGGDDKYWEYNVSECERLGIPYGVYLYSYSVNTADAVSEAEHTLRLLEGHQPTYPVYYDLEDDTTASVDNATIGQIAKTYCDMISEAGYEVGIYANYNWWTTRLTDPVFDNSGWSKWVARYNPTCGYEKPYDMWQCTNEGSVDGINGNVDLNFWMTDPIEQIQNRVSVSAHVQTYGWMPDVTDGKQAGVIGKRMEALKIRLLNQEYEGDIQYRTHVQTYGWLDWAKNGELAGTEGESKRVEAVELKLTGQLAENFDLYYRAYVQGYGWLGWAKNGESSGSSGYSRQMEAIQVKMVPKNSEAPGSTANAYLDKNALASVAYQPHVQTYGWVSEVSDGAIGGVTGESKRMEALKIRLARQEYAGDIEYKAHVQTYGWLDWAKNGELAGTEGESKRVEAIQIRLTGDMAANYDVYYRTHVQTYGWLDWAKNGESAGTTGMSKRIEAVQVVLVKKGLPAPGSTKEPCLEQQ</sequence>
<name>A0ABS7L8G6_9FIRM</name>
<dbReference type="SMART" id="SM00728">
    <property type="entry name" value="ChW"/>
    <property type="match status" value="6"/>
</dbReference>
<keyword evidence="4" id="KW-1185">Reference proteome</keyword>
<dbReference type="PANTHER" id="PTHR34135">
    <property type="entry name" value="LYSOZYME"/>
    <property type="match status" value="1"/>
</dbReference>
<dbReference type="Pfam" id="PF07538">
    <property type="entry name" value="ChW"/>
    <property type="match status" value="6"/>
</dbReference>
<evidence type="ECO:0000256" key="2">
    <source>
        <dbReference type="SAM" id="SignalP"/>
    </source>
</evidence>
<keyword evidence="2" id="KW-0732">Signal</keyword>
<gene>
    <name evidence="3" type="ORF">FLB61_09915</name>
</gene>
<feature type="chain" id="PRO_5045525077" description="Lyzozyme M1 (1,4-beta-N-acetylmuramidase), GH25 family" evidence="2">
    <location>
        <begin position="21"/>
        <end position="599"/>
    </location>
</feature>
<dbReference type="Gene3D" id="3.20.20.80">
    <property type="entry name" value="Glycosidases"/>
    <property type="match status" value="1"/>
</dbReference>
<comment type="caution">
    <text evidence="3">The sequence shown here is derived from an EMBL/GenBank/DDBJ whole genome shotgun (WGS) entry which is preliminary data.</text>
</comment>
<dbReference type="InterPro" id="IPR006637">
    <property type="entry name" value="ChW"/>
</dbReference>
<dbReference type="PANTHER" id="PTHR34135:SF2">
    <property type="entry name" value="LYSOZYME"/>
    <property type="match status" value="1"/>
</dbReference>
<proteinExistence type="inferred from homology"/>
<evidence type="ECO:0000313" key="4">
    <source>
        <dbReference type="Proteomes" id="UP000779049"/>
    </source>
</evidence>
<dbReference type="InterPro" id="IPR017853">
    <property type="entry name" value="GH"/>
</dbReference>
<evidence type="ECO:0000256" key="1">
    <source>
        <dbReference type="ARBA" id="ARBA00010646"/>
    </source>
</evidence>
<comment type="similarity">
    <text evidence="1">Belongs to the glycosyl hydrolase 25 family.</text>
</comment>
<reference evidence="3 4" key="1">
    <citation type="journal article" date="2020" name="New Microbes New Infect">
        <title>Sellimonas caecigallum sp. nov., description and genome sequence of a new member of the Sellimonas genus isolated from the cecum of feral chicken.</title>
        <authorList>
            <person name="Wongkuna S."/>
            <person name="Ghimire S."/>
            <person name="Antony L."/>
            <person name="Chankhamhaengdecha S."/>
            <person name="Janvilisri T."/>
            <person name="Scaria J."/>
        </authorList>
    </citation>
    <scope>NUCLEOTIDE SEQUENCE [LARGE SCALE GENOMIC DNA]</scope>
    <source>
        <strain evidence="3 4">SW451</strain>
    </source>
</reference>
<evidence type="ECO:0008006" key="5">
    <source>
        <dbReference type="Google" id="ProtNLM"/>
    </source>
</evidence>
<dbReference type="SUPFAM" id="SSF51445">
    <property type="entry name" value="(Trans)glycosidases"/>
    <property type="match status" value="1"/>
</dbReference>
<evidence type="ECO:0000313" key="3">
    <source>
        <dbReference type="EMBL" id="MBY0759396.1"/>
    </source>
</evidence>
<organism evidence="3 4">
    <name type="scientific">Sellimonas caecigallum</name>
    <dbReference type="NCBI Taxonomy" id="2592333"/>
    <lineage>
        <taxon>Bacteria</taxon>
        <taxon>Bacillati</taxon>
        <taxon>Bacillota</taxon>
        <taxon>Clostridia</taxon>
        <taxon>Lachnospirales</taxon>
        <taxon>Lachnospiraceae</taxon>
        <taxon>Sellimonas</taxon>
    </lineage>
</organism>
<feature type="signal peptide" evidence="2">
    <location>
        <begin position="1"/>
        <end position="20"/>
    </location>
</feature>
<dbReference type="Pfam" id="PF01183">
    <property type="entry name" value="Glyco_hydro_25"/>
    <property type="match status" value="1"/>
</dbReference>
<protein>
    <recommendedName>
        <fullName evidence="5">Lyzozyme M1 (1,4-beta-N-acetylmuramidase), GH25 family</fullName>
    </recommendedName>
</protein>